<sequence length="159" mass="17047">MTCLPRCLGMLLLTCPVLLTACTDSKGQPDAGTPPVVAWDGTSTPIEEKSDWIDRGVFAPCEFTPPLETQIDCDTPALFNLSQCNLGALSKASRHGIYQTEMRPSSGEYPWGGAGILLPEDGGVGSLNFSPITRQQFDDQGMLLVSGYTTTRGATIKYV</sequence>
<feature type="signal peptide" evidence="1">
    <location>
        <begin position="1"/>
        <end position="21"/>
    </location>
</feature>
<comment type="caution">
    <text evidence="2">The sequence shown here is derived from an EMBL/GenBank/DDBJ whole genome shotgun (WGS) entry which is preliminary data.</text>
</comment>
<dbReference type="Proteomes" id="UP000563426">
    <property type="component" value="Unassembled WGS sequence"/>
</dbReference>
<dbReference type="EMBL" id="JABFJV010000193">
    <property type="protein sequence ID" value="NOK36933.1"/>
    <property type="molecule type" value="Genomic_DNA"/>
</dbReference>
<reference evidence="2 3" key="1">
    <citation type="submission" date="2020-05" db="EMBL/GenBank/DDBJ databases">
        <authorList>
            <person name="Whitworth D."/>
        </authorList>
    </citation>
    <scope>NUCLEOTIDE SEQUENCE [LARGE SCALE GENOMIC DNA]</scope>
    <source>
        <strain evidence="2 3">AB043B</strain>
    </source>
</reference>
<gene>
    <name evidence="2" type="ORF">HMI49_27365</name>
</gene>
<protein>
    <submittedName>
        <fullName evidence="2">Uncharacterized protein</fullName>
    </submittedName>
</protein>
<evidence type="ECO:0000313" key="2">
    <source>
        <dbReference type="EMBL" id="NOK36933.1"/>
    </source>
</evidence>
<dbReference type="AlphaFoldDB" id="A0A7Y4KN65"/>
<dbReference type="PROSITE" id="PS51257">
    <property type="entry name" value="PROKAR_LIPOPROTEIN"/>
    <property type="match status" value="1"/>
</dbReference>
<evidence type="ECO:0000313" key="3">
    <source>
        <dbReference type="Proteomes" id="UP000563426"/>
    </source>
</evidence>
<feature type="chain" id="PRO_5031267163" evidence="1">
    <location>
        <begin position="22"/>
        <end position="159"/>
    </location>
</feature>
<organism evidence="2 3">
    <name type="scientific">Corallococcus exercitus</name>
    <dbReference type="NCBI Taxonomy" id="2316736"/>
    <lineage>
        <taxon>Bacteria</taxon>
        <taxon>Pseudomonadati</taxon>
        <taxon>Myxococcota</taxon>
        <taxon>Myxococcia</taxon>
        <taxon>Myxococcales</taxon>
        <taxon>Cystobacterineae</taxon>
        <taxon>Myxococcaceae</taxon>
        <taxon>Corallococcus</taxon>
    </lineage>
</organism>
<evidence type="ECO:0000256" key="1">
    <source>
        <dbReference type="SAM" id="SignalP"/>
    </source>
</evidence>
<accession>A0A7Y4KN65</accession>
<keyword evidence="1" id="KW-0732">Signal</keyword>
<feature type="non-terminal residue" evidence="2">
    <location>
        <position position="159"/>
    </location>
</feature>
<proteinExistence type="predicted"/>
<keyword evidence="3" id="KW-1185">Reference proteome</keyword>
<name>A0A7Y4KN65_9BACT</name>